<dbReference type="OrthoDB" id="60822at2759"/>
<dbReference type="PANTHER" id="PTHR36417">
    <property type="entry name" value="SELENOPROTEIN DOMAIN PROTEIN (AFU_ORTHOLOGUE AFUA_1G05220)"/>
    <property type="match status" value="1"/>
</dbReference>
<protein>
    <submittedName>
        <fullName evidence="3">Uncharacterized protein</fullName>
    </submittedName>
</protein>
<evidence type="ECO:0000256" key="1">
    <source>
        <dbReference type="ARBA" id="ARBA00023284"/>
    </source>
</evidence>
<keyword evidence="1" id="KW-0676">Redox-active center</keyword>
<sequence>MPKFDKVEPVSADTKPTSALSCTVPKITITYCTQCRWLLRAAYFAQELLSTFETALGEVSLRPTTGGIFQVTLDYTPSNPSVATPAFYPAGSVVESRAGSAEDIDKATEPQTRRILLWDRKAEGGFPETKILKQRVRDVVQPGRGLGHSDGHKKQEDTATQEVSVTSSVQDTNMAHGVAANKGADGEVGLKELGEAVQQQKQGKDNCETCP</sequence>
<evidence type="ECO:0000313" key="4">
    <source>
        <dbReference type="Proteomes" id="UP000327013"/>
    </source>
</evidence>
<dbReference type="PANTHER" id="PTHR36417:SF2">
    <property type="entry name" value="SELENOPROTEIN DOMAIN PROTEIN (AFU_ORTHOLOGUE AFUA_1G05220)"/>
    <property type="match status" value="1"/>
</dbReference>
<dbReference type="InterPro" id="IPR036249">
    <property type="entry name" value="Thioredoxin-like_sf"/>
</dbReference>
<organism evidence="3 4">
    <name type="scientific">Carpinus fangiana</name>
    <dbReference type="NCBI Taxonomy" id="176857"/>
    <lineage>
        <taxon>Eukaryota</taxon>
        <taxon>Viridiplantae</taxon>
        <taxon>Streptophyta</taxon>
        <taxon>Embryophyta</taxon>
        <taxon>Tracheophyta</taxon>
        <taxon>Spermatophyta</taxon>
        <taxon>Magnoliopsida</taxon>
        <taxon>eudicotyledons</taxon>
        <taxon>Gunneridae</taxon>
        <taxon>Pentapetalae</taxon>
        <taxon>rosids</taxon>
        <taxon>fabids</taxon>
        <taxon>Fagales</taxon>
        <taxon>Betulaceae</taxon>
        <taxon>Carpinus</taxon>
    </lineage>
</organism>
<dbReference type="AlphaFoldDB" id="A0A5N6L2J2"/>
<dbReference type="Pfam" id="PF10262">
    <property type="entry name" value="Rdx"/>
    <property type="match status" value="1"/>
</dbReference>
<dbReference type="InterPro" id="IPR011893">
    <property type="entry name" value="Selenoprotein_Rdx-typ"/>
</dbReference>
<dbReference type="Proteomes" id="UP000327013">
    <property type="component" value="Unassembled WGS sequence"/>
</dbReference>
<dbReference type="SUPFAM" id="SSF52833">
    <property type="entry name" value="Thioredoxin-like"/>
    <property type="match status" value="1"/>
</dbReference>
<evidence type="ECO:0000256" key="2">
    <source>
        <dbReference type="SAM" id="MobiDB-lite"/>
    </source>
</evidence>
<dbReference type="Gene3D" id="3.40.30.10">
    <property type="entry name" value="Glutaredoxin"/>
    <property type="match status" value="1"/>
</dbReference>
<gene>
    <name evidence="3" type="ORF">FH972_025960</name>
</gene>
<proteinExistence type="predicted"/>
<accession>A0A5N6L2J2</accession>
<keyword evidence="4" id="KW-1185">Reference proteome</keyword>
<feature type="compositionally biased region" description="Polar residues" evidence="2">
    <location>
        <begin position="158"/>
        <end position="170"/>
    </location>
</feature>
<evidence type="ECO:0000313" key="3">
    <source>
        <dbReference type="EMBL" id="KAB8616625.1"/>
    </source>
</evidence>
<feature type="compositionally biased region" description="Basic and acidic residues" evidence="2">
    <location>
        <begin position="147"/>
        <end position="157"/>
    </location>
</feature>
<comment type="caution">
    <text evidence="3">The sequence shown here is derived from an EMBL/GenBank/DDBJ whole genome shotgun (WGS) entry which is preliminary data.</text>
</comment>
<feature type="region of interest" description="Disordered" evidence="2">
    <location>
        <begin position="141"/>
        <end position="170"/>
    </location>
</feature>
<name>A0A5N6L2J2_9ROSI</name>
<dbReference type="EMBL" id="VIBQ01000074">
    <property type="protein sequence ID" value="KAB8616625.1"/>
    <property type="molecule type" value="Genomic_DNA"/>
</dbReference>
<reference evidence="3 4" key="1">
    <citation type="submission" date="2019-06" db="EMBL/GenBank/DDBJ databases">
        <title>A chromosomal-level reference genome of Carpinus fangiana (Coryloideae, Betulaceae).</title>
        <authorList>
            <person name="Yang X."/>
            <person name="Wang Z."/>
            <person name="Zhang L."/>
            <person name="Hao G."/>
            <person name="Liu J."/>
            <person name="Yang Y."/>
        </authorList>
    </citation>
    <scope>NUCLEOTIDE SEQUENCE [LARGE SCALE GENOMIC DNA]</scope>
    <source>
        <strain evidence="3">Cfa_2016G</strain>
        <tissue evidence="3">Leaf</tissue>
    </source>
</reference>